<evidence type="ECO:0000313" key="11">
    <source>
        <dbReference type="EMBL" id="CAH1393286.1"/>
    </source>
</evidence>
<evidence type="ECO:0000259" key="10">
    <source>
        <dbReference type="PROSITE" id="PS50157"/>
    </source>
</evidence>
<name>A0A9P0H2X4_NEZVI</name>
<dbReference type="InterPro" id="IPR036236">
    <property type="entry name" value="Znf_C2H2_sf"/>
</dbReference>
<protein>
    <recommendedName>
        <fullName evidence="10">C2H2-type domain-containing protein</fullName>
    </recommendedName>
</protein>
<keyword evidence="7" id="KW-0539">Nucleus</keyword>
<dbReference type="FunFam" id="3.30.160.60:FF:000656">
    <property type="entry name" value="Zinc finger protein 541"/>
    <property type="match status" value="1"/>
</dbReference>
<dbReference type="FunFam" id="3.30.160.60:FF:000744">
    <property type="entry name" value="zinc finger E-box-binding homeobox 1"/>
    <property type="match status" value="1"/>
</dbReference>
<sequence>MRTLKPPDKKEPESEFKPVLLYSEDEQVQINIDDSSLLRHQLSDSEIDIFLPASTSVDSSCEVIKNESRLAPRKPTTTKSSSPNRQGPQRCQVCGKVFANASALAKHKLTHSDERRYICTMCAKAFKRQDHLNGHMLTHRNKKPYECKAEGCSKSYCDARSLRRHTENHHAGSGSTNSTPEQSPPTCIQYAPPPNEQKQVKGPNSSEKLTKQHLDLIQHVIQKNQHSSTKSFDATKTNTNASAVIASTNGTKTWTMQTCSSAPKSMTCSIKPVECNLCHRKFKNIPALNGHMRLHGGYFKKDSDARRYEIKDVNTTPLQTASISVRALIEEKIILKRISKPSGIINGTYHDVTTSCLQLFSRRLIELLLKR</sequence>
<dbReference type="GO" id="GO:0003700">
    <property type="term" value="F:DNA-binding transcription factor activity"/>
    <property type="evidence" value="ECO:0007669"/>
    <property type="project" value="TreeGrafter"/>
</dbReference>
<dbReference type="Pfam" id="PF00096">
    <property type="entry name" value="zf-C2H2"/>
    <property type="match status" value="3"/>
</dbReference>
<dbReference type="Proteomes" id="UP001152798">
    <property type="component" value="Chromosome 2"/>
</dbReference>
<dbReference type="GO" id="GO:0008270">
    <property type="term" value="F:zinc ion binding"/>
    <property type="evidence" value="ECO:0007669"/>
    <property type="project" value="UniProtKB-KW"/>
</dbReference>
<keyword evidence="4 8" id="KW-0863">Zinc-finger</keyword>
<feature type="domain" description="C2H2-type" evidence="10">
    <location>
        <begin position="89"/>
        <end position="116"/>
    </location>
</feature>
<keyword evidence="2" id="KW-0479">Metal-binding</keyword>
<evidence type="ECO:0000256" key="7">
    <source>
        <dbReference type="ARBA" id="ARBA00023242"/>
    </source>
</evidence>
<dbReference type="InterPro" id="IPR013087">
    <property type="entry name" value="Znf_C2H2_type"/>
</dbReference>
<gene>
    <name evidence="11" type="ORF">NEZAVI_LOCUS3984</name>
</gene>
<dbReference type="EMBL" id="OV725078">
    <property type="protein sequence ID" value="CAH1393286.1"/>
    <property type="molecule type" value="Genomic_DNA"/>
</dbReference>
<feature type="domain" description="C2H2-type" evidence="10">
    <location>
        <begin position="145"/>
        <end position="175"/>
    </location>
</feature>
<dbReference type="InterPro" id="IPR050589">
    <property type="entry name" value="Ikaros_C2H2-ZF"/>
</dbReference>
<dbReference type="AlphaFoldDB" id="A0A9P0H2X4"/>
<dbReference type="PROSITE" id="PS50157">
    <property type="entry name" value="ZINC_FINGER_C2H2_2"/>
    <property type="match status" value="4"/>
</dbReference>
<feature type="domain" description="C2H2-type" evidence="10">
    <location>
        <begin position="273"/>
        <end position="300"/>
    </location>
</feature>
<dbReference type="PANTHER" id="PTHR24404">
    <property type="entry name" value="ZINC FINGER PROTEIN"/>
    <property type="match status" value="1"/>
</dbReference>
<proteinExistence type="predicted"/>
<feature type="compositionally biased region" description="Polar residues" evidence="9">
    <location>
        <begin position="75"/>
        <end position="89"/>
    </location>
</feature>
<evidence type="ECO:0000313" key="12">
    <source>
        <dbReference type="Proteomes" id="UP001152798"/>
    </source>
</evidence>
<evidence type="ECO:0000256" key="3">
    <source>
        <dbReference type="ARBA" id="ARBA00022737"/>
    </source>
</evidence>
<keyword evidence="12" id="KW-1185">Reference proteome</keyword>
<feature type="compositionally biased region" description="Polar residues" evidence="9">
    <location>
        <begin position="173"/>
        <end position="186"/>
    </location>
</feature>
<dbReference type="PANTHER" id="PTHR24404:SF114">
    <property type="entry name" value="KLUMPFUSS, ISOFORM B-RELATED"/>
    <property type="match status" value="1"/>
</dbReference>
<dbReference type="PROSITE" id="PS00028">
    <property type="entry name" value="ZINC_FINGER_C2H2_1"/>
    <property type="match status" value="4"/>
</dbReference>
<keyword evidence="3" id="KW-0677">Repeat</keyword>
<dbReference type="SUPFAM" id="SSF57667">
    <property type="entry name" value="beta-beta-alpha zinc fingers"/>
    <property type="match status" value="2"/>
</dbReference>
<dbReference type="OrthoDB" id="5977959at2759"/>
<evidence type="ECO:0000256" key="5">
    <source>
        <dbReference type="ARBA" id="ARBA00022833"/>
    </source>
</evidence>
<dbReference type="SMART" id="SM00355">
    <property type="entry name" value="ZnF_C2H2"/>
    <property type="match status" value="4"/>
</dbReference>
<reference evidence="11" key="1">
    <citation type="submission" date="2022-01" db="EMBL/GenBank/DDBJ databases">
        <authorList>
            <person name="King R."/>
        </authorList>
    </citation>
    <scope>NUCLEOTIDE SEQUENCE</scope>
</reference>
<organism evidence="11 12">
    <name type="scientific">Nezara viridula</name>
    <name type="common">Southern green stink bug</name>
    <name type="synonym">Cimex viridulus</name>
    <dbReference type="NCBI Taxonomy" id="85310"/>
    <lineage>
        <taxon>Eukaryota</taxon>
        <taxon>Metazoa</taxon>
        <taxon>Ecdysozoa</taxon>
        <taxon>Arthropoda</taxon>
        <taxon>Hexapoda</taxon>
        <taxon>Insecta</taxon>
        <taxon>Pterygota</taxon>
        <taxon>Neoptera</taxon>
        <taxon>Paraneoptera</taxon>
        <taxon>Hemiptera</taxon>
        <taxon>Heteroptera</taxon>
        <taxon>Panheteroptera</taxon>
        <taxon>Pentatomomorpha</taxon>
        <taxon>Pentatomoidea</taxon>
        <taxon>Pentatomidae</taxon>
        <taxon>Pentatominae</taxon>
        <taxon>Nezara</taxon>
    </lineage>
</organism>
<feature type="region of interest" description="Disordered" evidence="9">
    <location>
        <begin position="167"/>
        <end position="206"/>
    </location>
</feature>
<dbReference type="GO" id="GO:0006357">
    <property type="term" value="P:regulation of transcription by RNA polymerase II"/>
    <property type="evidence" value="ECO:0007669"/>
    <property type="project" value="TreeGrafter"/>
</dbReference>
<dbReference type="Pfam" id="PF13912">
    <property type="entry name" value="zf-C2H2_6"/>
    <property type="match status" value="1"/>
</dbReference>
<comment type="subcellular location">
    <subcellularLocation>
        <location evidence="1">Nucleus</location>
    </subcellularLocation>
</comment>
<dbReference type="GO" id="GO:0005634">
    <property type="term" value="C:nucleus"/>
    <property type="evidence" value="ECO:0007669"/>
    <property type="project" value="UniProtKB-SubCell"/>
</dbReference>
<evidence type="ECO:0000256" key="6">
    <source>
        <dbReference type="ARBA" id="ARBA00023125"/>
    </source>
</evidence>
<dbReference type="GO" id="GO:0000978">
    <property type="term" value="F:RNA polymerase II cis-regulatory region sequence-specific DNA binding"/>
    <property type="evidence" value="ECO:0007669"/>
    <property type="project" value="TreeGrafter"/>
</dbReference>
<keyword evidence="5" id="KW-0862">Zinc</keyword>
<dbReference type="Gene3D" id="3.30.160.60">
    <property type="entry name" value="Classic Zinc Finger"/>
    <property type="match status" value="4"/>
</dbReference>
<evidence type="ECO:0000256" key="2">
    <source>
        <dbReference type="ARBA" id="ARBA00022723"/>
    </source>
</evidence>
<evidence type="ECO:0000256" key="9">
    <source>
        <dbReference type="SAM" id="MobiDB-lite"/>
    </source>
</evidence>
<accession>A0A9P0H2X4</accession>
<feature type="region of interest" description="Disordered" evidence="9">
    <location>
        <begin position="66"/>
        <end position="89"/>
    </location>
</feature>
<evidence type="ECO:0000256" key="8">
    <source>
        <dbReference type="PROSITE-ProRule" id="PRU00042"/>
    </source>
</evidence>
<keyword evidence="6" id="KW-0238">DNA-binding</keyword>
<evidence type="ECO:0000256" key="4">
    <source>
        <dbReference type="ARBA" id="ARBA00022771"/>
    </source>
</evidence>
<evidence type="ECO:0000256" key="1">
    <source>
        <dbReference type="ARBA" id="ARBA00004123"/>
    </source>
</evidence>
<feature type="domain" description="C2H2-type" evidence="10">
    <location>
        <begin position="117"/>
        <end position="144"/>
    </location>
</feature>